<evidence type="ECO:0000256" key="6">
    <source>
        <dbReference type="ARBA" id="ARBA00022801"/>
    </source>
</evidence>
<proteinExistence type="inferred from homology"/>
<evidence type="ECO:0000256" key="2">
    <source>
        <dbReference type="ARBA" id="ARBA00006220"/>
    </source>
</evidence>
<evidence type="ECO:0000313" key="10">
    <source>
        <dbReference type="Proteomes" id="UP000645828"/>
    </source>
</evidence>
<evidence type="ECO:0000256" key="3">
    <source>
        <dbReference type="ARBA" id="ARBA00011738"/>
    </source>
</evidence>
<evidence type="ECO:0000256" key="5">
    <source>
        <dbReference type="ARBA" id="ARBA00022723"/>
    </source>
</evidence>
<keyword evidence="5" id="KW-0479">Metal-binding</keyword>
<evidence type="ECO:0000313" key="9">
    <source>
        <dbReference type="EMBL" id="CAD7684736.1"/>
    </source>
</evidence>
<evidence type="ECO:0000256" key="4">
    <source>
        <dbReference type="ARBA" id="ARBA00012146"/>
    </source>
</evidence>
<comment type="similarity">
    <text evidence="2">Belongs to the PPase family.</text>
</comment>
<evidence type="ECO:0000256" key="8">
    <source>
        <dbReference type="ARBA" id="ARBA00022990"/>
    </source>
</evidence>
<comment type="caution">
    <text evidence="9">The sequence shown here is derived from an EMBL/GenBank/DDBJ whole genome shotgun (WGS) entry which is preliminary data.</text>
</comment>
<dbReference type="PROSITE" id="PS00387">
    <property type="entry name" value="PPASE"/>
    <property type="match status" value="1"/>
</dbReference>
<organism evidence="9 10">
    <name type="scientific">Nyctereutes procyonoides</name>
    <name type="common">Raccoon dog</name>
    <name type="synonym">Canis procyonoides</name>
    <dbReference type="NCBI Taxonomy" id="34880"/>
    <lineage>
        <taxon>Eukaryota</taxon>
        <taxon>Metazoa</taxon>
        <taxon>Chordata</taxon>
        <taxon>Craniata</taxon>
        <taxon>Vertebrata</taxon>
        <taxon>Euteleostomi</taxon>
        <taxon>Mammalia</taxon>
        <taxon>Eutheria</taxon>
        <taxon>Laurasiatheria</taxon>
        <taxon>Carnivora</taxon>
        <taxon>Caniformia</taxon>
        <taxon>Canidae</taxon>
        <taxon>Nyctereutes</taxon>
    </lineage>
</organism>
<dbReference type="InterPro" id="IPR036649">
    <property type="entry name" value="Pyrophosphatase_sf"/>
</dbReference>
<dbReference type="InterPro" id="IPR008162">
    <property type="entry name" value="Pyrophosphatase"/>
</dbReference>
<keyword evidence="10" id="KW-1185">Reference proteome</keyword>
<dbReference type="Proteomes" id="UP000645828">
    <property type="component" value="Unassembled WGS sequence"/>
</dbReference>
<dbReference type="Gene3D" id="3.90.80.10">
    <property type="entry name" value="Inorganic pyrophosphatase"/>
    <property type="match status" value="1"/>
</dbReference>
<name>A0A811Z795_NYCPR</name>
<dbReference type="AlphaFoldDB" id="A0A811Z795"/>
<evidence type="ECO:0000256" key="1">
    <source>
        <dbReference type="ARBA" id="ARBA00001946"/>
    </source>
</evidence>
<accession>A0A811Z795</accession>
<gene>
    <name evidence="9" type="ORF">NYPRO_LOCUS17529</name>
</gene>
<reference evidence="9" key="1">
    <citation type="submission" date="2020-12" db="EMBL/GenBank/DDBJ databases">
        <authorList>
            <consortium name="Molecular Ecology Group"/>
        </authorList>
    </citation>
    <scope>NUCLEOTIDE SEQUENCE</scope>
    <source>
        <strain evidence="9">TBG_1078</strain>
    </source>
</reference>
<dbReference type="GO" id="GO:0000287">
    <property type="term" value="F:magnesium ion binding"/>
    <property type="evidence" value="ECO:0007669"/>
    <property type="project" value="InterPro"/>
</dbReference>
<dbReference type="GO" id="GO:0006796">
    <property type="term" value="P:phosphate-containing compound metabolic process"/>
    <property type="evidence" value="ECO:0007669"/>
    <property type="project" value="InterPro"/>
</dbReference>
<keyword evidence="8" id="KW-0007">Acetylation</keyword>
<dbReference type="GO" id="GO:0004427">
    <property type="term" value="F:inorganic diphosphate phosphatase activity"/>
    <property type="evidence" value="ECO:0007669"/>
    <property type="project" value="UniProtKB-EC"/>
</dbReference>
<dbReference type="PANTHER" id="PTHR10286">
    <property type="entry name" value="INORGANIC PYROPHOSPHATASE"/>
    <property type="match status" value="1"/>
</dbReference>
<dbReference type="CDD" id="cd00412">
    <property type="entry name" value="pyrophosphatase"/>
    <property type="match status" value="1"/>
</dbReference>
<dbReference type="SUPFAM" id="SSF50324">
    <property type="entry name" value="Inorganic pyrophosphatase"/>
    <property type="match status" value="1"/>
</dbReference>
<dbReference type="EMBL" id="CAJHUB010000759">
    <property type="protein sequence ID" value="CAD7684736.1"/>
    <property type="molecule type" value="Genomic_DNA"/>
</dbReference>
<dbReference type="Pfam" id="PF00719">
    <property type="entry name" value="Pyrophosphatase"/>
    <property type="match status" value="1"/>
</dbReference>
<protein>
    <recommendedName>
        <fullName evidence="4">inorganic diphosphatase</fullName>
        <ecNumber evidence="4">3.6.1.1</ecNumber>
    </recommendedName>
</protein>
<keyword evidence="6" id="KW-0378">Hydrolase</keyword>
<keyword evidence="7" id="KW-0460">Magnesium</keyword>
<comment type="cofactor">
    <cofactor evidence="1">
        <name>Mg(2+)</name>
        <dbReference type="ChEBI" id="CHEBI:18420"/>
    </cofactor>
</comment>
<sequence length="684" mass="77327">MTFKFSPLSQNWMECQDAAAHLGKRREEKMLETEKRRVESGKHRGRAWEGGRQILSGLSLICLKLFFLQLSVKSDGNRYQQMWMSVAPSPGSDLRLLNRPKYVSSFYASTCVIFTNILLAKRNDIAELAVKGVVKYTPPQGAAKIHGKGMETGKDEEFGAINSQSDDGWGWNRMNDEAGGRVFLFEYTCNSHITELHWGQSEYIFCKYFLPSAASLILLRYHSFYKTKYRNASVAQRLSLCLPLRARSWSPGIESHSGHPAWSLLLPLPVAGAGWGLGRPSGLLPPSPGPAGMAERPRPPPRLRAPRRAVGGGLILFFPRFYLGLEFVSTNSIEVRQDDRGERVSWHESSDLLGTSLGHLLTSFVALTESFICISILLNHGKGRLDWMVIFQKNVAGHYISPFHDIPLKVDSTEENGIPTKRARSDEYENLFNMVVEVPRWTNAKMEIATKEPLNPIKQDMKDGKLRYVANIFPYKGYIWNYGALPQTWEDPHRKDKSTDCCGDNDPIDVCEIGSKVLSCGEVIPVKILGILALIDQGETDWKIIAINVNDPEASKFHDIDDVKKYKPGYLEATLNWFRFYKVPEGKPENQFAFNGEFKNKAFALDVIKSTHECWKALLMKKCDGGAIKCTNVHICDSPFHCTQEEARSIVELITWAALVKTDNREVREDQGSHYNQVWHFLGK</sequence>
<dbReference type="FunFam" id="3.90.80.10:FF:000005">
    <property type="entry name" value="Pyrophosphatase (inorganic) 2"/>
    <property type="match status" value="1"/>
</dbReference>
<dbReference type="GO" id="GO:0005737">
    <property type="term" value="C:cytoplasm"/>
    <property type="evidence" value="ECO:0007669"/>
    <property type="project" value="InterPro"/>
</dbReference>
<dbReference type="EC" id="3.6.1.1" evidence="4"/>
<evidence type="ECO:0000256" key="7">
    <source>
        <dbReference type="ARBA" id="ARBA00022842"/>
    </source>
</evidence>
<comment type="subunit">
    <text evidence="3">Homodimer.</text>
</comment>